<keyword evidence="3" id="KW-0238">DNA-binding</keyword>
<gene>
    <name evidence="6" type="ORF">WFP14_19910</name>
</gene>
<evidence type="ECO:0000256" key="4">
    <source>
        <dbReference type="ARBA" id="ARBA00023163"/>
    </source>
</evidence>
<evidence type="ECO:0000313" key="6">
    <source>
        <dbReference type="EMBL" id="MFM1348811.1"/>
    </source>
</evidence>
<evidence type="ECO:0000256" key="2">
    <source>
        <dbReference type="ARBA" id="ARBA00023015"/>
    </source>
</evidence>
<feature type="domain" description="HTH lysR-type" evidence="5">
    <location>
        <begin position="2"/>
        <end position="59"/>
    </location>
</feature>
<evidence type="ECO:0000259" key="5">
    <source>
        <dbReference type="PROSITE" id="PS50931"/>
    </source>
</evidence>
<proteinExistence type="inferred from homology"/>
<dbReference type="InterPro" id="IPR000847">
    <property type="entry name" value="LysR_HTH_N"/>
</dbReference>
<keyword evidence="4" id="KW-0804">Transcription</keyword>
<keyword evidence="7" id="KW-1185">Reference proteome</keyword>
<organism evidence="6 7">
    <name type="scientific">Yersinia proxima</name>
    <dbReference type="NCBI Taxonomy" id="2890316"/>
    <lineage>
        <taxon>Bacteria</taxon>
        <taxon>Pseudomonadati</taxon>
        <taxon>Pseudomonadota</taxon>
        <taxon>Gammaproteobacteria</taxon>
        <taxon>Enterobacterales</taxon>
        <taxon>Yersiniaceae</taxon>
        <taxon>Yersinia</taxon>
    </lineage>
</organism>
<evidence type="ECO:0000256" key="1">
    <source>
        <dbReference type="ARBA" id="ARBA00009437"/>
    </source>
</evidence>
<dbReference type="Proteomes" id="UP001629523">
    <property type="component" value="Unassembled WGS sequence"/>
</dbReference>
<dbReference type="PANTHER" id="PTHR30126:SF40">
    <property type="entry name" value="HTH-TYPE TRANSCRIPTIONAL REGULATOR GLTR"/>
    <property type="match status" value="1"/>
</dbReference>
<dbReference type="RefSeq" id="WP_050077232.1">
    <property type="nucleotide sequence ID" value="NZ_CABHYW010000013.1"/>
</dbReference>
<name>A0ABW9F383_9GAMM</name>
<keyword evidence="2" id="KW-0805">Transcription regulation</keyword>
<dbReference type="SUPFAM" id="SSF46785">
    <property type="entry name" value="Winged helix' DNA-binding domain"/>
    <property type="match status" value="1"/>
</dbReference>
<dbReference type="InterPro" id="IPR036388">
    <property type="entry name" value="WH-like_DNA-bd_sf"/>
</dbReference>
<dbReference type="Gene3D" id="1.10.10.10">
    <property type="entry name" value="Winged helix-like DNA-binding domain superfamily/Winged helix DNA-binding domain"/>
    <property type="match status" value="1"/>
</dbReference>
<comment type="similarity">
    <text evidence="1">Belongs to the LysR transcriptional regulatory family.</text>
</comment>
<comment type="caution">
    <text evidence="6">The sequence shown here is derived from an EMBL/GenBank/DDBJ whole genome shotgun (WGS) entry which is preliminary data.</text>
</comment>
<accession>A0ABW9F383</accession>
<dbReference type="PROSITE" id="PS50931">
    <property type="entry name" value="HTH_LYSR"/>
    <property type="match status" value="1"/>
</dbReference>
<evidence type="ECO:0000313" key="7">
    <source>
        <dbReference type="Proteomes" id="UP001629523"/>
    </source>
</evidence>
<reference evidence="6 7" key="1">
    <citation type="journal article" date="2024" name="Infect. Genet. Evol.">
        <title>Characteristics and comparative genome analysis of Yersinia enterocolitica and related species associated with human infections in Switzerland 2019-2023.</title>
        <authorList>
            <person name="Stevens M.J.A."/>
            <person name="Horlbog J.A."/>
            <person name="Diethelm A."/>
            <person name="Stephan R."/>
            <person name="Nuesch-Inderbinen M."/>
        </authorList>
    </citation>
    <scope>NUCLEOTIDE SEQUENCE [LARGE SCALE GENOMIC DNA]</scope>
    <source>
        <strain evidence="6 7">N20-0302</strain>
    </source>
</reference>
<dbReference type="Pfam" id="PF00126">
    <property type="entry name" value="HTH_1"/>
    <property type="match status" value="1"/>
</dbReference>
<evidence type="ECO:0000256" key="3">
    <source>
        <dbReference type="ARBA" id="ARBA00023125"/>
    </source>
</evidence>
<protein>
    <submittedName>
        <fullName evidence="6">LysR family transcriptional regulator</fullName>
    </submittedName>
</protein>
<sequence>MFLSRELKSFISVAEEKSIKVAAERLNLSPPAVSSMLKKMEERLEIKLFKYKNGSMEMSRDAFMLYKDLSSHYHGLCEIESKISRKNKNINIYLDKDLYFLVDMISCYFMALGISAKVNFSNALSSYIDLSIRKTISDEKDSNTDLIDIKFSLIKKIDKEANIMVLDPRFSDISIFHELKNEVTKKYGIEKVIFTEDFHYLVEMVSTGLAVSVLPSITHFSKSVNQSSLEFELKELNLKQAIHLNSDKVKCPSLKLIISDFIIALKDRCNCDL</sequence>
<dbReference type="EMBL" id="JBBEST010000014">
    <property type="protein sequence ID" value="MFM1348811.1"/>
    <property type="molecule type" value="Genomic_DNA"/>
</dbReference>
<dbReference type="PANTHER" id="PTHR30126">
    <property type="entry name" value="HTH-TYPE TRANSCRIPTIONAL REGULATOR"/>
    <property type="match status" value="1"/>
</dbReference>
<dbReference type="InterPro" id="IPR036390">
    <property type="entry name" value="WH_DNA-bd_sf"/>
</dbReference>